<proteinExistence type="predicted"/>
<keyword evidence="1" id="KW-0812">Transmembrane</keyword>
<dbReference type="EMBL" id="FQ790281">
    <property type="protein sequence ID" value="CCD46116.1"/>
    <property type="molecule type" value="Genomic_DNA"/>
</dbReference>
<reference evidence="3" key="1">
    <citation type="journal article" date="2011" name="PLoS Genet.">
        <title>Genomic analysis of the necrotrophic fungal pathogens Sclerotinia sclerotiorum and Botrytis cinerea.</title>
        <authorList>
            <person name="Amselem J."/>
            <person name="Cuomo C.A."/>
            <person name="van Kan J.A."/>
            <person name="Viaud M."/>
            <person name="Benito E.P."/>
            <person name="Couloux A."/>
            <person name="Coutinho P.M."/>
            <person name="de Vries R.P."/>
            <person name="Dyer P.S."/>
            <person name="Fillinger S."/>
            <person name="Fournier E."/>
            <person name="Gout L."/>
            <person name="Hahn M."/>
            <person name="Kohn L."/>
            <person name="Lapalu N."/>
            <person name="Plummer K.M."/>
            <person name="Pradier J.M."/>
            <person name="Quevillon E."/>
            <person name="Sharon A."/>
            <person name="Simon A."/>
            <person name="ten Have A."/>
            <person name="Tudzynski B."/>
            <person name="Tudzynski P."/>
            <person name="Wincker P."/>
            <person name="Andrew M."/>
            <person name="Anthouard V."/>
            <person name="Beever R.E."/>
            <person name="Beffa R."/>
            <person name="Benoit I."/>
            <person name="Bouzid O."/>
            <person name="Brault B."/>
            <person name="Chen Z."/>
            <person name="Choquer M."/>
            <person name="Collemare J."/>
            <person name="Cotton P."/>
            <person name="Danchin E.G."/>
            <person name="Da Silva C."/>
            <person name="Gautier A."/>
            <person name="Giraud C."/>
            <person name="Giraud T."/>
            <person name="Gonzalez C."/>
            <person name="Grossetete S."/>
            <person name="Guldener U."/>
            <person name="Henrissat B."/>
            <person name="Howlett B.J."/>
            <person name="Kodira C."/>
            <person name="Kretschmer M."/>
            <person name="Lappartient A."/>
            <person name="Leroch M."/>
            <person name="Levis C."/>
            <person name="Mauceli E."/>
            <person name="Neuveglise C."/>
            <person name="Oeser B."/>
            <person name="Pearson M."/>
            <person name="Poulain J."/>
            <person name="Poussereau N."/>
            <person name="Quesneville H."/>
            <person name="Rascle C."/>
            <person name="Schumacher J."/>
            <person name="Segurens B."/>
            <person name="Sexton A."/>
            <person name="Silva E."/>
            <person name="Sirven C."/>
            <person name="Soanes D.M."/>
            <person name="Talbot N.J."/>
            <person name="Templeton M."/>
            <person name="Yandava C."/>
            <person name="Yarden O."/>
            <person name="Zeng Q."/>
            <person name="Rollins J.A."/>
            <person name="Lebrun M.H."/>
            <person name="Dickman M."/>
        </authorList>
    </citation>
    <scope>NUCLEOTIDE SEQUENCE [LARGE SCALE GENOMIC DNA]</scope>
    <source>
        <strain evidence="3">T4</strain>
    </source>
</reference>
<feature type="transmembrane region" description="Helical" evidence="1">
    <location>
        <begin position="62"/>
        <end position="87"/>
    </location>
</feature>
<dbReference type="AlphaFoldDB" id="G2Y0F1"/>
<dbReference type="Proteomes" id="UP000008177">
    <property type="component" value="Unplaced contigs"/>
</dbReference>
<dbReference type="HOGENOM" id="CLU_2108668_0_0_1"/>
<evidence type="ECO:0000256" key="1">
    <source>
        <dbReference type="SAM" id="Phobius"/>
    </source>
</evidence>
<keyword evidence="1" id="KW-0472">Membrane</keyword>
<evidence type="ECO:0000313" key="3">
    <source>
        <dbReference type="Proteomes" id="UP000008177"/>
    </source>
</evidence>
<evidence type="ECO:0000313" key="2">
    <source>
        <dbReference type="EMBL" id="CCD46116.1"/>
    </source>
</evidence>
<sequence>MTPQQAADKHQTDGYLRRYVSMYDFIILVSSTTKKSGIILKQKIARKIQGQCFHLSPPPPQIFHFCPLIVIMIQIFVFFLAKICNFLSGGVSPRIMLAHILWCKLSNVSNFHINI</sequence>
<dbReference type="InParanoid" id="G2Y0F1"/>
<keyword evidence="1" id="KW-1133">Transmembrane helix</keyword>
<accession>G2Y0F1</accession>
<name>G2Y0F1_BOTF4</name>
<gene>
    <name evidence="2" type="ORF">BofuT4_P116660.1</name>
</gene>
<organism evidence="2 3">
    <name type="scientific">Botryotinia fuckeliana (strain T4)</name>
    <name type="common">Noble rot fungus</name>
    <name type="synonym">Botrytis cinerea</name>
    <dbReference type="NCBI Taxonomy" id="999810"/>
    <lineage>
        <taxon>Eukaryota</taxon>
        <taxon>Fungi</taxon>
        <taxon>Dikarya</taxon>
        <taxon>Ascomycota</taxon>
        <taxon>Pezizomycotina</taxon>
        <taxon>Leotiomycetes</taxon>
        <taxon>Helotiales</taxon>
        <taxon>Sclerotiniaceae</taxon>
        <taxon>Botrytis</taxon>
    </lineage>
</organism>
<protein>
    <submittedName>
        <fullName evidence="2">Uncharacterized protein</fullName>
    </submittedName>
</protein>